<evidence type="ECO:0000256" key="9">
    <source>
        <dbReference type="SAM" id="MobiDB-lite"/>
    </source>
</evidence>
<evidence type="ECO:0000313" key="12">
    <source>
        <dbReference type="Proteomes" id="UP000271974"/>
    </source>
</evidence>
<name>A0A433T3T0_ELYCH</name>
<dbReference type="FunFam" id="3.30.160.60:FF:000005">
    <property type="entry name" value="Zinc finger protein 14 homolog"/>
    <property type="match status" value="1"/>
</dbReference>
<sequence length="483" mass="55000">MADEKPCIEILRASVEAYIARERKEAHILTNPEISDDFGGSTLETLVPHTATLKRCGFEPLKSQSANLERPVGSLTYDEDVNFGFGKYSGHFNLSSQEQQGSYTEKENSPLNSGSLTVDETSQISSKRSRFKQKYPRKMVVIECSLLNSCSENDSDVESYLCSHVNLCENSVFGQNSVSDDEETHIDKKVFHHDHEETYIDKKVFHHDWGCELCVTLCNVSRDGTESDEQLLSLKDVSSEQAKSDSVLSETEKIYIENTTPHCNTEMFLTENYTMLGISGALQPFQGGIDEQLFVQKSHLSNDEGAGREKKTFQCNVCLKSFLHRATLYKHKNTHLSHKLFHCDICGKGFSQKGYLLTHNRTHTLEKPFRCDVCGRGFSHSNYLSVHKRTHSGEKPYKCEVCGKSFSQRSSFTGHKRIHTGEKPYQCNECGKRFPQNSYLYSHKRTHQVGRPFKCAKCGREYKQKRHLRAHTLKRCKSVKSVL</sequence>
<keyword evidence="3" id="KW-0479">Metal-binding</keyword>
<comment type="subcellular location">
    <subcellularLocation>
        <location evidence="1">Nucleus</location>
    </subcellularLocation>
</comment>
<keyword evidence="7" id="KW-0539">Nucleus</keyword>
<evidence type="ECO:0000256" key="2">
    <source>
        <dbReference type="ARBA" id="ARBA00006991"/>
    </source>
</evidence>
<dbReference type="Pfam" id="PF00096">
    <property type="entry name" value="zf-C2H2"/>
    <property type="match status" value="5"/>
</dbReference>
<keyword evidence="6" id="KW-0862">Zinc</keyword>
<dbReference type="GO" id="GO:0000977">
    <property type="term" value="F:RNA polymerase II transcription regulatory region sequence-specific DNA binding"/>
    <property type="evidence" value="ECO:0007669"/>
    <property type="project" value="TreeGrafter"/>
</dbReference>
<accession>A0A433T3T0</accession>
<reference evidence="11 12" key="1">
    <citation type="submission" date="2019-01" db="EMBL/GenBank/DDBJ databases">
        <title>A draft genome assembly of the solar-powered sea slug Elysia chlorotica.</title>
        <authorList>
            <person name="Cai H."/>
            <person name="Li Q."/>
            <person name="Fang X."/>
            <person name="Li J."/>
            <person name="Curtis N.E."/>
            <person name="Altenburger A."/>
            <person name="Shibata T."/>
            <person name="Feng M."/>
            <person name="Maeda T."/>
            <person name="Schwartz J.A."/>
            <person name="Shigenobu S."/>
            <person name="Lundholm N."/>
            <person name="Nishiyama T."/>
            <person name="Yang H."/>
            <person name="Hasebe M."/>
            <person name="Li S."/>
            <person name="Pierce S.K."/>
            <person name="Wang J."/>
        </authorList>
    </citation>
    <scope>NUCLEOTIDE SEQUENCE [LARGE SCALE GENOMIC DNA]</scope>
    <source>
        <strain evidence="11">EC2010</strain>
        <tissue evidence="11">Whole organism of an adult</tissue>
    </source>
</reference>
<dbReference type="STRING" id="188477.A0A433T3T0"/>
<dbReference type="EMBL" id="RQTK01000681">
    <property type="protein sequence ID" value="RUS76194.1"/>
    <property type="molecule type" value="Genomic_DNA"/>
</dbReference>
<feature type="domain" description="C2H2-type" evidence="10">
    <location>
        <begin position="397"/>
        <end position="424"/>
    </location>
</feature>
<dbReference type="PROSITE" id="PS50157">
    <property type="entry name" value="ZINC_FINGER_C2H2_2"/>
    <property type="match status" value="6"/>
</dbReference>
<evidence type="ECO:0000256" key="6">
    <source>
        <dbReference type="ARBA" id="ARBA00022833"/>
    </source>
</evidence>
<feature type="domain" description="C2H2-type" evidence="10">
    <location>
        <begin position="313"/>
        <end position="340"/>
    </location>
</feature>
<evidence type="ECO:0000256" key="7">
    <source>
        <dbReference type="ARBA" id="ARBA00023242"/>
    </source>
</evidence>
<feature type="domain" description="C2H2-type" evidence="10">
    <location>
        <begin position="453"/>
        <end position="471"/>
    </location>
</feature>
<evidence type="ECO:0000256" key="8">
    <source>
        <dbReference type="PROSITE-ProRule" id="PRU00042"/>
    </source>
</evidence>
<evidence type="ECO:0000256" key="1">
    <source>
        <dbReference type="ARBA" id="ARBA00004123"/>
    </source>
</evidence>
<dbReference type="AlphaFoldDB" id="A0A433T3T0"/>
<evidence type="ECO:0000259" key="10">
    <source>
        <dbReference type="PROSITE" id="PS50157"/>
    </source>
</evidence>
<organism evidence="11 12">
    <name type="scientific">Elysia chlorotica</name>
    <name type="common">Eastern emerald elysia</name>
    <name type="synonym">Sea slug</name>
    <dbReference type="NCBI Taxonomy" id="188477"/>
    <lineage>
        <taxon>Eukaryota</taxon>
        <taxon>Metazoa</taxon>
        <taxon>Spiralia</taxon>
        <taxon>Lophotrochozoa</taxon>
        <taxon>Mollusca</taxon>
        <taxon>Gastropoda</taxon>
        <taxon>Heterobranchia</taxon>
        <taxon>Euthyneura</taxon>
        <taxon>Panpulmonata</taxon>
        <taxon>Sacoglossa</taxon>
        <taxon>Placobranchoidea</taxon>
        <taxon>Plakobranchidae</taxon>
        <taxon>Elysia</taxon>
    </lineage>
</organism>
<dbReference type="InterPro" id="IPR036236">
    <property type="entry name" value="Znf_C2H2_sf"/>
</dbReference>
<dbReference type="Gene3D" id="3.30.160.60">
    <property type="entry name" value="Classic Zinc Finger"/>
    <property type="match status" value="4"/>
</dbReference>
<dbReference type="PROSITE" id="PS00028">
    <property type="entry name" value="ZINC_FINGER_C2H2_1"/>
    <property type="match status" value="5"/>
</dbReference>
<dbReference type="PANTHER" id="PTHR24381">
    <property type="entry name" value="ZINC FINGER PROTEIN"/>
    <property type="match status" value="1"/>
</dbReference>
<keyword evidence="5 8" id="KW-0863">Zinc-finger</keyword>
<comment type="caution">
    <text evidence="11">The sequence shown here is derived from an EMBL/GenBank/DDBJ whole genome shotgun (WGS) entry which is preliminary data.</text>
</comment>
<evidence type="ECO:0000256" key="4">
    <source>
        <dbReference type="ARBA" id="ARBA00022737"/>
    </source>
</evidence>
<keyword evidence="4" id="KW-0677">Repeat</keyword>
<protein>
    <recommendedName>
        <fullName evidence="10">C2H2-type domain-containing protein</fullName>
    </recommendedName>
</protein>
<dbReference type="GO" id="GO:0000981">
    <property type="term" value="F:DNA-binding transcription factor activity, RNA polymerase II-specific"/>
    <property type="evidence" value="ECO:0007669"/>
    <property type="project" value="TreeGrafter"/>
</dbReference>
<dbReference type="GO" id="GO:0005634">
    <property type="term" value="C:nucleus"/>
    <property type="evidence" value="ECO:0007669"/>
    <property type="project" value="UniProtKB-SubCell"/>
</dbReference>
<dbReference type="SMART" id="SM00355">
    <property type="entry name" value="ZnF_C2H2"/>
    <property type="match status" value="6"/>
</dbReference>
<feature type="domain" description="C2H2-type" evidence="10">
    <location>
        <begin position="369"/>
        <end position="396"/>
    </location>
</feature>
<dbReference type="SUPFAM" id="SSF57667">
    <property type="entry name" value="beta-beta-alpha zinc fingers"/>
    <property type="match status" value="3"/>
</dbReference>
<feature type="domain" description="C2H2-type" evidence="10">
    <location>
        <begin position="425"/>
        <end position="452"/>
    </location>
</feature>
<proteinExistence type="inferred from homology"/>
<evidence type="ECO:0000256" key="5">
    <source>
        <dbReference type="ARBA" id="ARBA00022771"/>
    </source>
</evidence>
<dbReference type="FunFam" id="3.30.160.60:FF:000110">
    <property type="entry name" value="Zinc finger protein-like"/>
    <property type="match status" value="1"/>
</dbReference>
<dbReference type="Proteomes" id="UP000271974">
    <property type="component" value="Unassembled WGS sequence"/>
</dbReference>
<evidence type="ECO:0000256" key="3">
    <source>
        <dbReference type="ARBA" id="ARBA00022723"/>
    </source>
</evidence>
<dbReference type="FunFam" id="3.30.160.60:FF:001442">
    <property type="entry name" value="zinc finger protein 696"/>
    <property type="match status" value="1"/>
</dbReference>
<dbReference type="PANTHER" id="PTHR24381:SF393">
    <property type="entry name" value="CHROMATIN-LINKED ADAPTOR FOR MSL PROTEINS, ISOFORM B"/>
    <property type="match status" value="1"/>
</dbReference>
<keyword evidence="12" id="KW-1185">Reference proteome</keyword>
<dbReference type="FunFam" id="3.30.160.60:FF:000290">
    <property type="entry name" value="Zinc finger protein 697 isoform X1"/>
    <property type="match status" value="1"/>
</dbReference>
<dbReference type="InterPro" id="IPR013087">
    <property type="entry name" value="Znf_C2H2_type"/>
</dbReference>
<dbReference type="OrthoDB" id="9434002at2759"/>
<gene>
    <name evidence="11" type="ORF">EGW08_016038</name>
</gene>
<comment type="similarity">
    <text evidence="2">Belongs to the krueppel C2H2-type zinc-finger protein family.</text>
</comment>
<evidence type="ECO:0000313" key="11">
    <source>
        <dbReference type="EMBL" id="RUS76194.1"/>
    </source>
</evidence>
<feature type="region of interest" description="Disordered" evidence="9">
    <location>
        <begin position="97"/>
        <end position="121"/>
    </location>
</feature>
<dbReference type="GO" id="GO:0008270">
    <property type="term" value="F:zinc ion binding"/>
    <property type="evidence" value="ECO:0007669"/>
    <property type="project" value="UniProtKB-KW"/>
</dbReference>
<feature type="domain" description="C2H2-type" evidence="10">
    <location>
        <begin position="341"/>
        <end position="368"/>
    </location>
</feature>